<organism evidence="1 2">
    <name type="scientific">Holdemania filiformis</name>
    <dbReference type="NCBI Taxonomy" id="61171"/>
    <lineage>
        <taxon>Bacteria</taxon>
        <taxon>Bacillati</taxon>
        <taxon>Bacillota</taxon>
        <taxon>Erysipelotrichia</taxon>
        <taxon>Erysipelotrichales</taxon>
        <taxon>Erysipelotrichaceae</taxon>
        <taxon>Holdemania</taxon>
    </lineage>
</organism>
<dbReference type="EMBL" id="QRUP01000011">
    <property type="protein sequence ID" value="RGR73597.1"/>
    <property type="molecule type" value="Genomic_DNA"/>
</dbReference>
<name>A0A412FZI5_9FIRM</name>
<evidence type="ECO:0000313" key="1">
    <source>
        <dbReference type="EMBL" id="RGR73597.1"/>
    </source>
</evidence>
<evidence type="ECO:0000313" key="2">
    <source>
        <dbReference type="Proteomes" id="UP000284178"/>
    </source>
</evidence>
<sequence length="123" mass="14598">MKKLMIHIPDENFKMVRYLGAYTSRKRKLSACIRKMLSQPRAWIRKKLTTYREFRKESTGIDPLLCPCGHVMEFVESFFPSGLEVKINETWKFVDWRSELDPLQVYSVRLLRSDGNRHCGRSL</sequence>
<keyword evidence="2" id="KW-1185">Reference proteome</keyword>
<dbReference type="AlphaFoldDB" id="A0A412FZI5"/>
<comment type="caution">
    <text evidence="1">The sequence shown here is derived from an EMBL/GenBank/DDBJ whole genome shotgun (WGS) entry which is preliminary data.</text>
</comment>
<proteinExistence type="predicted"/>
<reference evidence="1 2" key="1">
    <citation type="submission" date="2018-08" db="EMBL/GenBank/DDBJ databases">
        <title>A genome reference for cultivated species of the human gut microbiota.</title>
        <authorList>
            <person name="Zou Y."/>
            <person name="Xue W."/>
            <person name="Luo G."/>
        </authorList>
    </citation>
    <scope>NUCLEOTIDE SEQUENCE [LARGE SCALE GENOMIC DNA]</scope>
    <source>
        <strain evidence="1 2">AF24-29</strain>
    </source>
</reference>
<accession>A0A412FZI5</accession>
<dbReference type="Proteomes" id="UP000284178">
    <property type="component" value="Unassembled WGS sequence"/>
</dbReference>
<gene>
    <name evidence="1" type="ORF">DWY25_10255</name>
</gene>
<protein>
    <submittedName>
        <fullName evidence="1">Transposase</fullName>
    </submittedName>
</protein>